<protein>
    <submittedName>
        <fullName evidence="2">Uncharacterized protein</fullName>
    </submittedName>
</protein>
<feature type="compositionally biased region" description="Polar residues" evidence="1">
    <location>
        <begin position="603"/>
        <end position="613"/>
    </location>
</feature>
<evidence type="ECO:0000313" key="2">
    <source>
        <dbReference type="EMBL" id="KAL1397491.1"/>
    </source>
</evidence>
<proteinExistence type="predicted"/>
<name>A0ABD1DCW0_CULPP</name>
<dbReference type="Proteomes" id="UP001562425">
    <property type="component" value="Unassembled WGS sequence"/>
</dbReference>
<sequence>MDSRASDVLKKQRYLAAQTLQKANEMFDRSPLRNSSSNSRKYTAHTPPTQDQLRFDDESGGESMLSVQPRQYRSINITELEEEHTIHMQATPQKVSFEPTEMTGRSTGEMDALRRRLTVDALAPDIQQLLHASISDEVREFAGGKPSIDSAVHLLQHDDRPDLSLPRTADMSRLSSMRDSLSSNPRHPKTQDFWDVSAAPAFGESWMKKELSQLEDISFRPADEQQSRLMEDEMAWEQEQAIIPEMNAAKGQPAPPAGPCDWSEQRPLQKNQSQTMDSRASDVLKKQRYLAAQTLQKANEMFDRSPLRNSSSNSRKYTAHTPPTQDQLRFDDESGGESMLSVQPRQYRSINITELEEEHTIHMQATPQKVSFEPTEMTGRSTGEMDALRRRLTVDALAPDIQQLLHASISDEVREFAGGKPSIDSAVHLLQHDDRPDLSLPRTADMSRLSSMRDSLSSNPRQPKTQDFWDVSAAPAFGESWMKKELSQLEDISFRPADEQQSRLMEDEMAWEQEQAIIPEMNAAKGQPAPKGASQKLPKNLKNHVDFSCFSGFLGQEATRIEDSSYCSVGEYFNKMSDDLKGMIPDDASPPRRTPLPLVDMSNLGTPNETTTARGGASPGKRQHGGQKVTSDKENSTLNMSSIMNVINSMGSDESPSAFYEKIRQLRAAKAPPAPTEPAPARSARASVPAPEKRPSAKPIQKTTSLKTDLSSITKTPSFMRDLSEAQSKLSDTASFTESLLESSAFVPIRVAGRIATSSPMTAPPSAAKSLQSEAEGTYRISTAKKPLLETYRVSTATKMSEHQLDLPPIPMIPRGDPPKCQKQMTFLDVPGAKPNRKRRSSSATRQELLEAQEKHAEVVNEVAAAAQKRSRSPANGAEMRAVSGGQPTVGYHETPKSSMAFGGRPQAAQQVNKSYLSPEPRSREFKIRSPYSSPKGEQDRNEQR</sequence>
<feature type="compositionally biased region" description="Low complexity" evidence="1">
    <location>
        <begin position="679"/>
        <end position="690"/>
    </location>
</feature>
<feature type="region of interest" description="Disordered" evidence="1">
    <location>
        <begin position="22"/>
        <end position="64"/>
    </location>
</feature>
<gene>
    <name evidence="2" type="ORF">pipiens_002517</name>
</gene>
<feature type="compositionally biased region" description="Basic and acidic residues" evidence="1">
    <location>
        <begin position="848"/>
        <end position="859"/>
    </location>
</feature>
<evidence type="ECO:0000313" key="3">
    <source>
        <dbReference type="Proteomes" id="UP001562425"/>
    </source>
</evidence>
<evidence type="ECO:0000256" key="1">
    <source>
        <dbReference type="SAM" id="MobiDB-lite"/>
    </source>
</evidence>
<accession>A0ABD1DCW0</accession>
<feature type="region of interest" description="Disordered" evidence="1">
    <location>
        <begin position="668"/>
        <end position="708"/>
    </location>
</feature>
<feature type="compositionally biased region" description="Polar residues" evidence="1">
    <location>
        <begin position="266"/>
        <end position="278"/>
    </location>
</feature>
<feature type="region of interest" description="Disordered" evidence="1">
    <location>
        <begin position="300"/>
        <end position="341"/>
    </location>
</feature>
<organism evidence="2 3">
    <name type="scientific">Culex pipiens pipiens</name>
    <name type="common">Northern house mosquito</name>
    <dbReference type="NCBI Taxonomy" id="38569"/>
    <lineage>
        <taxon>Eukaryota</taxon>
        <taxon>Metazoa</taxon>
        <taxon>Ecdysozoa</taxon>
        <taxon>Arthropoda</taxon>
        <taxon>Hexapoda</taxon>
        <taxon>Insecta</taxon>
        <taxon>Pterygota</taxon>
        <taxon>Neoptera</taxon>
        <taxon>Endopterygota</taxon>
        <taxon>Diptera</taxon>
        <taxon>Nematocera</taxon>
        <taxon>Culicoidea</taxon>
        <taxon>Culicidae</taxon>
        <taxon>Culicinae</taxon>
        <taxon>Culicini</taxon>
        <taxon>Culex</taxon>
        <taxon>Culex</taxon>
    </lineage>
</organism>
<feature type="region of interest" description="Disordered" evidence="1">
    <location>
        <begin position="586"/>
        <end position="634"/>
    </location>
</feature>
<dbReference type="EMBL" id="JBEHCU010006276">
    <property type="protein sequence ID" value="KAL1397491.1"/>
    <property type="molecule type" value="Genomic_DNA"/>
</dbReference>
<reference evidence="2 3" key="1">
    <citation type="submission" date="2024-05" db="EMBL/GenBank/DDBJ databases">
        <title>Culex pipiens pipiens assembly and annotation.</title>
        <authorList>
            <person name="Alout H."/>
            <person name="Durand T."/>
        </authorList>
    </citation>
    <scope>NUCLEOTIDE SEQUENCE [LARGE SCALE GENOMIC DNA]</scope>
    <source>
        <strain evidence="2">HA-2024</strain>
        <tissue evidence="2">Whole body</tissue>
    </source>
</reference>
<comment type="caution">
    <text evidence="2">The sequence shown here is derived from an EMBL/GenBank/DDBJ whole genome shotgun (WGS) entry which is preliminary data.</text>
</comment>
<feature type="region of interest" description="Disordered" evidence="1">
    <location>
        <begin position="249"/>
        <end position="280"/>
    </location>
</feature>
<keyword evidence="3" id="KW-1185">Reference proteome</keyword>
<dbReference type="AlphaFoldDB" id="A0ABD1DCW0"/>
<feature type="region of interest" description="Disordered" evidence="1">
    <location>
        <begin position="806"/>
        <end position="945"/>
    </location>
</feature>